<keyword evidence="4 6" id="KW-0472">Membrane</keyword>
<dbReference type="Proteomes" id="UP000306050">
    <property type="component" value="Chromosome SGRAM_15"/>
</dbReference>
<feature type="transmembrane region" description="Helical" evidence="6">
    <location>
        <begin position="415"/>
        <end position="438"/>
    </location>
</feature>
<dbReference type="RefSeq" id="XP_029740450.1">
    <property type="nucleotide sequence ID" value="XM_029883052.1"/>
</dbReference>
<sequence length="512" mass="54169">MVGFSVKPKAAASAALLLLLSTSFAAAQSITTAITVNGSPTTTVVAPSPTGRGFCEFYIDHWDCDASRPEATGSPTATDTAPSIEPSPVGQNCHLHVDHWHCEGPTATADAAAAEPSPTGLGECHQHGDHWHCEDESEDEHAGHDHSGHSHGGHSHAGHNHAGHSHGPDEIYGCGLAPLKDYDLPLHIGALFILLASSGLGAYLPILLYSRGSKQSRSWADEVFFICRHFGTGVLISTAFVHLLSHAMLYWSNECVGELKYEAPATAIAMGAVWLVFLVDFFLLRALRKRTGSGAVCSHDGGEQYYQQQQTQGTNAAKRESNSTLDRTNSPEATEEAATGGAYGGLTFAQAKVAEWDVFAIEAGIIFHSILIGVTLGVATGSGFVALLIAITFHQLFEGLALGSRLSLLVWKSTVYKVTMAMAFVLTTPLGVAIGIGVRKRFNGNGAGTLITLGTFHALSAGILLYTALVELLSGDFIHNKQMQRSSLGRCFSAVVALTLGIIAMSVLALWA</sequence>
<evidence type="ECO:0000256" key="4">
    <source>
        <dbReference type="ARBA" id="ARBA00023136"/>
    </source>
</evidence>
<dbReference type="OrthoDB" id="448280at2759"/>
<feature type="transmembrane region" description="Helical" evidence="6">
    <location>
        <begin position="230"/>
        <end position="251"/>
    </location>
</feature>
<feature type="transmembrane region" description="Helical" evidence="6">
    <location>
        <begin position="491"/>
        <end position="511"/>
    </location>
</feature>
<dbReference type="AlphaFoldDB" id="A0A4U7KUY9"/>
<feature type="region of interest" description="Disordered" evidence="5">
    <location>
        <begin position="308"/>
        <end position="338"/>
    </location>
</feature>
<reference evidence="8 9" key="1">
    <citation type="submission" date="2019-05" db="EMBL/GenBank/DDBJ databases">
        <title>Sporisorium graminicola CBS 10092 draft sequencing and annotation.</title>
        <authorList>
            <person name="Solano-Gonzalez S."/>
            <person name="Caddick M.X."/>
            <person name="Darby A."/>
        </authorList>
    </citation>
    <scope>NUCLEOTIDE SEQUENCE [LARGE SCALE GENOMIC DNA]</scope>
    <source>
        <strain evidence="8 9">CBS 10092</strain>
    </source>
</reference>
<comment type="caution">
    <text evidence="8">The sequence shown here is derived from an EMBL/GenBank/DDBJ whole genome shotgun (WGS) entry which is preliminary data.</text>
</comment>
<dbReference type="GeneID" id="40725348"/>
<protein>
    <submittedName>
        <fullName evidence="8">Uncharacterized protein</fullName>
    </submittedName>
</protein>
<keyword evidence="9" id="KW-1185">Reference proteome</keyword>
<feature type="compositionally biased region" description="Basic and acidic residues" evidence="5">
    <location>
        <begin position="124"/>
        <end position="148"/>
    </location>
</feature>
<feature type="transmembrane region" description="Helical" evidence="6">
    <location>
        <begin position="186"/>
        <end position="209"/>
    </location>
</feature>
<evidence type="ECO:0000256" key="5">
    <source>
        <dbReference type="SAM" id="MobiDB-lite"/>
    </source>
</evidence>
<name>A0A4U7KUY9_9BASI</name>
<dbReference type="GO" id="GO:0005385">
    <property type="term" value="F:zinc ion transmembrane transporter activity"/>
    <property type="evidence" value="ECO:0007669"/>
    <property type="project" value="TreeGrafter"/>
</dbReference>
<dbReference type="PANTHER" id="PTHR11040">
    <property type="entry name" value="ZINC/IRON TRANSPORTER"/>
    <property type="match status" value="1"/>
</dbReference>
<evidence type="ECO:0000256" key="2">
    <source>
        <dbReference type="ARBA" id="ARBA00022692"/>
    </source>
</evidence>
<dbReference type="InterPro" id="IPR003689">
    <property type="entry name" value="ZIP"/>
</dbReference>
<proteinExistence type="predicted"/>
<feature type="transmembrane region" description="Helical" evidence="6">
    <location>
        <begin position="263"/>
        <end position="284"/>
    </location>
</feature>
<feature type="signal peptide" evidence="7">
    <location>
        <begin position="1"/>
        <end position="27"/>
    </location>
</feature>
<feature type="region of interest" description="Disordered" evidence="5">
    <location>
        <begin position="68"/>
        <end position="90"/>
    </location>
</feature>
<keyword evidence="3 6" id="KW-1133">Transmembrane helix</keyword>
<evidence type="ECO:0000256" key="6">
    <source>
        <dbReference type="SAM" id="Phobius"/>
    </source>
</evidence>
<dbReference type="GO" id="GO:0005886">
    <property type="term" value="C:plasma membrane"/>
    <property type="evidence" value="ECO:0007669"/>
    <property type="project" value="TreeGrafter"/>
</dbReference>
<dbReference type="PANTHER" id="PTHR11040:SF44">
    <property type="entry name" value="PROTEIN ZNTC-RELATED"/>
    <property type="match status" value="1"/>
</dbReference>
<keyword evidence="2 6" id="KW-0812">Transmembrane</keyword>
<evidence type="ECO:0000256" key="3">
    <source>
        <dbReference type="ARBA" id="ARBA00022989"/>
    </source>
</evidence>
<gene>
    <name evidence="8" type="ORF">EX895_002453</name>
</gene>
<evidence type="ECO:0000256" key="7">
    <source>
        <dbReference type="SAM" id="SignalP"/>
    </source>
</evidence>
<dbReference type="KEGG" id="sgra:EX895_002453"/>
<keyword evidence="7" id="KW-0732">Signal</keyword>
<organism evidence="8 9">
    <name type="scientific">Sporisorium graminicola</name>
    <dbReference type="NCBI Taxonomy" id="280036"/>
    <lineage>
        <taxon>Eukaryota</taxon>
        <taxon>Fungi</taxon>
        <taxon>Dikarya</taxon>
        <taxon>Basidiomycota</taxon>
        <taxon>Ustilaginomycotina</taxon>
        <taxon>Ustilaginomycetes</taxon>
        <taxon>Ustilaginales</taxon>
        <taxon>Ustilaginaceae</taxon>
        <taxon>Sporisorium</taxon>
    </lineage>
</organism>
<feature type="compositionally biased region" description="Basic residues" evidence="5">
    <location>
        <begin position="149"/>
        <end position="164"/>
    </location>
</feature>
<feature type="compositionally biased region" description="Polar residues" evidence="5">
    <location>
        <begin position="322"/>
        <end position="331"/>
    </location>
</feature>
<evidence type="ECO:0000313" key="8">
    <source>
        <dbReference type="EMBL" id="TKY88465.1"/>
    </source>
</evidence>
<evidence type="ECO:0000313" key="9">
    <source>
        <dbReference type="Proteomes" id="UP000306050"/>
    </source>
</evidence>
<accession>A0A4U7KUY9</accession>
<evidence type="ECO:0000256" key="1">
    <source>
        <dbReference type="ARBA" id="ARBA00004141"/>
    </source>
</evidence>
<comment type="subcellular location">
    <subcellularLocation>
        <location evidence="1">Membrane</location>
        <topology evidence="1">Multi-pass membrane protein</topology>
    </subcellularLocation>
</comment>
<dbReference type="EMBL" id="SRRM01000008">
    <property type="protein sequence ID" value="TKY88465.1"/>
    <property type="molecule type" value="Genomic_DNA"/>
</dbReference>
<feature type="region of interest" description="Disordered" evidence="5">
    <location>
        <begin position="108"/>
        <end position="165"/>
    </location>
</feature>
<feature type="transmembrane region" description="Helical" evidence="6">
    <location>
        <begin position="450"/>
        <end position="470"/>
    </location>
</feature>
<feature type="chain" id="PRO_5020785876" evidence="7">
    <location>
        <begin position="28"/>
        <end position="512"/>
    </location>
</feature>
<dbReference type="Pfam" id="PF02535">
    <property type="entry name" value="Zip"/>
    <property type="match status" value="1"/>
</dbReference>